<protein>
    <submittedName>
        <fullName evidence="2">Uncharacterized protein</fullName>
    </submittedName>
</protein>
<dbReference type="Proteomes" id="UP001060275">
    <property type="component" value="Unassembled WGS sequence"/>
</dbReference>
<comment type="caution">
    <text evidence="2">The sequence shown here is derived from an EMBL/GenBank/DDBJ whole genome shotgun (WGS) entry which is preliminary data.</text>
</comment>
<dbReference type="AlphaFoldDB" id="A0A9Q4ARS3"/>
<feature type="region of interest" description="Disordered" evidence="1">
    <location>
        <begin position="29"/>
        <end position="67"/>
    </location>
</feature>
<gene>
    <name evidence="2" type="ORF">NF348_15960</name>
</gene>
<feature type="compositionally biased region" description="Basic and acidic residues" evidence="1">
    <location>
        <begin position="57"/>
        <end position="67"/>
    </location>
</feature>
<name>A0A9Q4ARS3_9HYPH</name>
<accession>A0A9Q4ARS3</accession>
<reference evidence="2" key="1">
    <citation type="submission" date="2022-06" db="EMBL/GenBank/DDBJ databases">
        <title>Devosia sp. XJ19-45 genome assembly.</title>
        <authorList>
            <person name="Li B."/>
            <person name="Cai M."/>
            <person name="Nie G."/>
            <person name="Li W."/>
        </authorList>
    </citation>
    <scope>NUCLEOTIDE SEQUENCE</scope>
    <source>
        <strain evidence="2">XJ19-45</strain>
    </source>
</reference>
<sequence length="67" mass="7167">MELAFVLLFVLLGTGAILYAGLHTETPRPQEAAMNAEESRPQGAEVPAQDTASDAVSDGREHVDRTD</sequence>
<dbReference type="EMBL" id="JAMWDU010000006">
    <property type="protein sequence ID" value="MCP8888611.1"/>
    <property type="molecule type" value="Genomic_DNA"/>
</dbReference>
<proteinExistence type="predicted"/>
<evidence type="ECO:0000256" key="1">
    <source>
        <dbReference type="SAM" id="MobiDB-lite"/>
    </source>
</evidence>
<evidence type="ECO:0000313" key="2">
    <source>
        <dbReference type="EMBL" id="MCP8888611.1"/>
    </source>
</evidence>
<evidence type="ECO:0000313" key="3">
    <source>
        <dbReference type="Proteomes" id="UP001060275"/>
    </source>
</evidence>
<dbReference type="RefSeq" id="WP_254675573.1">
    <property type="nucleotide sequence ID" value="NZ_JAMWDU010000006.1"/>
</dbReference>
<organism evidence="2 3">
    <name type="scientific">Devosia ureilytica</name>
    <dbReference type="NCBI Taxonomy" id="2952754"/>
    <lineage>
        <taxon>Bacteria</taxon>
        <taxon>Pseudomonadati</taxon>
        <taxon>Pseudomonadota</taxon>
        <taxon>Alphaproteobacteria</taxon>
        <taxon>Hyphomicrobiales</taxon>
        <taxon>Devosiaceae</taxon>
        <taxon>Devosia</taxon>
    </lineage>
</organism>
<keyword evidence="3" id="KW-1185">Reference proteome</keyword>